<dbReference type="PANTHER" id="PTHR21261:SF3">
    <property type="entry name" value="BEATEN PATH VII"/>
    <property type="match status" value="1"/>
</dbReference>
<name>A0AAV1JM23_9NEOP</name>
<sequence length="273" mass="31444">MRSCVVKWLLLLCHGFLSVSSMSEVWVELRAPRFVVHGHSAQVRCEHNVDPETIYKVVFFKDSHRIMQYVRGRDPPYEFYNFIGADINLIKVTPTSITLDRMDFSAAGTYACEIAMEIPLYSKLSKIHEVNVIVRQKHRPKIKIKHQKLSPNGDLEATCHSAAAYPAPYLTWLINNVKVDERLTIPHGTVNVHRHHHGMPLSLTNSSLRFPLSSLHLYPNQTVDITLPQHDPELPDRGRGIRRRSKSNYNCERRPARADSHTTSCQNNEHRRK</sequence>
<protein>
    <recommendedName>
        <fullName evidence="3">Ig-like domain-containing protein</fullName>
    </recommendedName>
</protein>
<feature type="signal peptide" evidence="2">
    <location>
        <begin position="1"/>
        <end position="21"/>
    </location>
</feature>
<organism evidence="4 5">
    <name type="scientific">Leptosia nina</name>
    <dbReference type="NCBI Taxonomy" id="320188"/>
    <lineage>
        <taxon>Eukaryota</taxon>
        <taxon>Metazoa</taxon>
        <taxon>Ecdysozoa</taxon>
        <taxon>Arthropoda</taxon>
        <taxon>Hexapoda</taxon>
        <taxon>Insecta</taxon>
        <taxon>Pterygota</taxon>
        <taxon>Neoptera</taxon>
        <taxon>Endopterygota</taxon>
        <taxon>Lepidoptera</taxon>
        <taxon>Glossata</taxon>
        <taxon>Ditrysia</taxon>
        <taxon>Papilionoidea</taxon>
        <taxon>Pieridae</taxon>
        <taxon>Pierinae</taxon>
        <taxon>Leptosia</taxon>
    </lineage>
</organism>
<dbReference type="AlphaFoldDB" id="A0AAV1JM23"/>
<evidence type="ECO:0000259" key="3">
    <source>
        <dbReference type="PROSITE" id="PS50835"/>
    </source>
</evidence>
<dbReference type="InterPro" id="IPR007110">
    <property type="entry name" value="Ig-like_dom"/>
</dbReference>
<evidence type="ECO:0000256" key="1">
    <source>
        <dbReference type="SAM" id="MobiDB-lite"/>
    </source>
</evidence>
<accession>A0AAV1JM23</accession>
<feature type="chain" id="PRO_5043584066" description="Ig-like domain-containing protein" evidence="2">
    <location>
        <begin position="22"/>
        <end position="273"/>
    </location>
</feature>
<feature type="region of interest" description="Disordered" evidence="1">
    <location>
        <begin position="226"/>
        <end position="273"/>
    </location>
</feature>
<dbReference type="PROSITE" id="PS50835">
    <property type="entry name" value="IG_LIKE"/>
    <property type="match status" value="1"/>
</dbReference>
<dbReference type="Gene3D" id="2.60.40.10">
    <property type="entry name" value="Immunoglobulins"/>
    <property type="match status" value="2"/>
</dbReference>
<dbReference type="EMBL" id="CAVLEF010000011">
    <property type="protein sequence ID" value="CAK1549464.1"/>
    <property type="molecule type" value="Genomic_DNA"/>
</dbReference>
<evidence type="ECO:0000313" key="5">
    <source>
        <dbReference type="Proteomes" id="UP001497472"/>
    </source>
</evidence>
<dbReference type="InterPro" id="IPR036179">
    <property type="entry name" value="Ig-like_dom_sf"/>
</dbReference>
<dbReference type="Proteomes" id="UP001497472">
    <property type="component" value="Unassembled WGS sequence"/>
</dbReference>
<reference evidence="4 5" key="1">
    <citation type="submission" date="2023-11" db="EMBL/GenBank/DDBJ databases">
        <authorList>
            <person name="Okamura Y."/>
        </authorList>
    </citation>
    <scope>NUCLEOTIDE SEQUENCE [LARGE SCALE GENOMIC DNA]</scope>
</reference>
<gene>
    <name evidence="4" type="ORF">LNINA_LOCUS8757</name>
</gene>
<proteinExistence type="predicted"/>
<feature type="compositionally biased region" description="Basic and acidic residues" evidence="1">
    <location>
        <begin position="230"/>
        <end position="239"/>
    </location>
</feature>
<keyword evidence="2" id="KW-0732">Signal</keyword>
<comment type="caution">
    <text evidence="4">The sequence shown here is derived from an EMBL/GenBank/DDBJ whole genome shotgun (WGS) entry which is preliminary data.</text>
</comment>
<keyword evidence="5" id="KW-1185">Reference proteome</keyword>
<dbReference type="InterPro" id="IPR013783">
    <property type="entry name" value="Ig-like_fold"/>
</dbReference>
<feature type="domain" description="Ig-like" evidence="3">
    <location>
        <begin position="140"/>
        <end position="264"/>
    </location>
</feature>
<dbReference type="PANTHER" id="PTHR21261">
    <property type="entry name" value="BEAT PROTEIN"/>
    <property type="match status" value="1"/>
</dbReference>
<evidence type="ECO:0000256" key="2">
    <source>
        <dbReference type="SAM" id="SignalP"/>
    </source>
</evidence>
<dbReference type="SUPFAM" id="SSF48726">
    <property type="entry name" value="Immunoglobulin"/>
    <property type="match status" value="1"/>
</dbReference>
<feature type="compositionally biased region" description="Basic and acidic residues" evidence="1">
    <location>
        <begin position="251"/>
        <end position="260"/>
    </location>
</feature>
<evidence type="ECO:0000313" key="4">
    <source>
        <dbReference type="EMBL" id="CAK1549464.1"/>
    </source>
</evidence>